<organism evidence="1 2">
    <name type="scientific">Pararhodobacter marinus</name>
    <dbReference type="NCBI Taxonomy" id="2184063"/>
    <lineage>
        <taxon>Bacteria</taxon>
        <taxon>Pseudomonadati</taxon>
        <taxon>Pseudomonadota</taxon>
        <taxon>Alphaproteobacteria</taxon>
        <taxon>Rhodobacterales</taxon>
        <taxon>Paracoccaceae</taxon>
        <taxon>Pararhodobacter</taxon>
    </lineage>
</organism>
<evidence type="ECO:0000313" key="1">
    <source>
        <dbReference type="EMBL" id="PWE28719.1"/>
    </source>
</evidence>
<dbReference type="GeneID" id="94365638"/>
<dbReference type="OrthoDB" id="8481769at2"/>
<keyword evidence="2" id="KW-1185">Reference proteome</keyword>
<evidence type="ECO:0000313" key="2">
    <source>
        <dbReference type="Proteomes" id="UP000244940"/>
    </source>
</evidence>
<name>A0A2U2CA34_9RHOB</name>
<dbReference type="Proteomes" id="UP000244940">
    <property type="component" value="Unassembled WGS sequence"/>
</dbReference>
<reference evidence="1 2" key="1">
    <citation type="submission" date="2018-05" db="EMBL/GenBank/DDBJ databases">
        <title>Pararhodobacter marina sp. nov., isolated from deep-sea water of the Indian Ocean.</title>
        <authorList>
            <person name="Lai Q.Sr."/>
            <person name="Liu X."/>
            <person name="Shao Z."/>
        </authorList>
    </citation>
    <scope>NUCLEOTIDE SEQUENCE [LARGE SCALE GENOMIC DNA]</scope>
    <source>
        <strain evidence="1 2">CIC4N-9</strain>
    </source>
</reference>
<sequence length="297" mass="32122">MKLVLHIGAHGTDEGRIAQWIARNETTLRAAGILAPPPRFFLECLSDALDRGRDEDPVAREAALLDRLGAGKGAGDGTGQVIVSAPGLLGSVRDVLAADGFYVRDVARRLFALRSLFPTARITLLMAVAAPSQVLPALLPDDPQAQEACVPVLSDDTLPWARLAMTIRHHMPQARLRVWRHEDLPQVWPQVLGDLVGPDAALPPAGLLDLAAADLSAEARLRLERYIARPDHAPRSAGQLRLLCAAFARRFGTVAPRDRESDLPPWIRERLRALDAGYGTEWADLAALSGIEAITPA</sequence>
<accession>A0A2U2CA34</accession>
<gene>
    <name evidence="1" type="ORF">C4N9_12125</name>
</gene>
<proteinExistence type="predicted"/>
<protein>
    <submittedName>
        <fullName evidence="1">Uncharacterized protein</fullName>
    </submittedName>
</protein>
<dbReference type="RefSeq" id="WP_109533580.1">
    <property type="nucleotide sequence ID" value="NZ_QEYD01000006.1"/>
</dbReference>
<dbReference type="EMBL" id="QEYD01000006">
    <property type="protein sequence ID" value="PWE28719.1"/>
    <property type="molecule type" value="Genomic_DNA"/>
</dbReference>
<comment type="caution">
    <text evidence="1">The sequence shown here is derived from an EMBL/GenBank/DDBJ whole genome shotgun (WGS) entry which is preliminary data.</text>
</comment>
<dbReference type="AlphaFoldDB" id="A0A2U2CA34"/>